<dbReference type="EMBL" id="JBGBDC010000002">
    <property type="protein sequence ID" value="MEY2250210.1"/>
    <property type="molecule type" value="Genomic_DNA"/>
</dbReference>
<dbReference type="RefSeq" id="WP_239812237.1">
    <property type="nucleotide sequence ID" value="NZ_CP191350.1"/>
</dbReference>
<comment type="caution">
    <text evidence="1">The sequence shown here is derived from an EMBL/GenBank/DDBJ whole genome shotgun (WGS) entry which is preliminary data.</text>
</comment>
<organism evidence="1 2">
    <name type="scientific">Comamonas sediminis</name>
    <dbReference type="NCBI Taxonomy" id="1783360"/>
    <lineage>
        <taxon>Bacteria</taxon>
        <taxon>Pseudomonadati</taxon>
        <taxon>Pseudomonadota</taxon>
        <taxon>Betaproteobacteria</taxon>
        <taxon>Burkholderiales</taxon>
        <taxon>Comamonadaceae</taxon>
        <taxon>Comamonas</taxon>
    </lineage>
</organism>
<protein>
    <submittedName>
        <fullName evidence="1">Uncharacterized protein</fullName>
    </submittedName>
</protein>
<evidence type="ECO:0000313" key="2">
    <source>
        <dbReference type="Proteomes" id="UP001562178"/>
    </source>
</evidence>
<accession>A0ABV4AYL8</accession>
<reference evidence="1 2" key="1">
    <citation type="journal article" date="2016" name="Int. J. Syst. Evol. Microbiol.">
        <title>Description of Comamonas sediminis sp. nov., isolated from lagoon sediments.</title>
        <authorList>
            <person name="Subhash Y."/>
            <person name="Bang J.J."/>
            <person name="You T.H."/>
            <person name="Lee S.S."/>
        </authorList>
    </citation>
    <scope>NUCLEOTIDE SEQUENCE [LARGE SCALE GENOMIC DNA]</scope>
    <source>
        <strain evidence="1 2">JCM 31169</strain>
    </source>
</reference>
<gene>
    <name evidence="1" type="ORF">AB7A72_04285</name>
</gene>
<name>A0ABV4AYL8_9BURK</name>
<keyword evidence="2" id="KW-1185">Reference proteome</keyword>
<sequence length="69" mass="7364">MSPSPEHADLIASYQKLVAEVNKKTDLVRVASLKGPQAMRAAMATAEKAERRRDVMASKLAALGVVLGD</sequence>
<dbReference type="Proteomes" id="UP001562178">
    <property type="component" value="Unassembled WGS sequence"/>
</dbReference>
<evidence type="ECO:0000313" key="1">
    <source>
        <dbReference type="EMBL" id="MEY2250210.1"/>
    </source>
</evidence>
<proteinExistence type="predicted"/>